<feature type="region of interest" description="Disordered" evidence="12">
    <location>
        <begin position="273"/>
        <end position="388"/>
    </location>
</feature>
<feature type="region of interest" description="Disordered" evidence="12">
    <location>
        <begin position="249"/>
        <end position="268"/>
    </location>
</feature>
<feature type="compositionally biased region" description="Polar residues" evidence="12">
    <location>
        <begin position="918"/>
        <end position="931"/>
    </location>
</feature>
<dbReference type="Gene3D" id="2.30.29.30">
    <property type="entry name" value="Pleckstrin-homology domain (PH domain)/Phosphotyrosine-binding domain (PTB)"/>
    <property type="match status" value="2"/>
</dbReference>
<feature type="domain" description="PH" evidence="13">
    <location>
        <begin position="960"/>
        <end position="1057"/>
    </location>
</feature>
<dbReference type="InterPro" id="IPR019747">
    <property type="entry name" value="FERM_CS"/>
</dbReference>
<dbReference type="EMBL" id="JACTAM010000009">
    <property type="protein sequence ID" value="KAI2660395.1"/>
    <property type="molecule type" value="Genomic_DNA"/>
</dbReference>
<evidence type="ECO:0000256" key="8">
    <source>
        <dbReference type="ARBA" id="ARBA00023273"/>
    </source>
</evidence>
<dbReference type="PROSITE" id="PS50057">
    <property type="entry name" value="FERM_3"/>
    <property type="match status" value="1"/>
</dbReference>
<evidence type="ECO:0000256" key="7">
    <source>
        <dbReference type="ARBA" id="ARBA00022599"/>
    </source>
</evidence>
<feature type="region of interest" description="Disordered" evidence="12">
    <location>
        <begin position="482"/>
        <end position="501"/>
    </location>
</feature>
<keyword evidence="5" id="KW-0217">Developmental protein</keyword>
<dbReference type="PRINTS" id="PR00935">
    <property type="entry name" value="BAND41"/>
</dbReference>
<dbReference type="Pfam" id="PF08736">
    <property type="entry name" value="FA"/>
    <property type="match status" value="1"/>
</dbReference>
<dbReference type="PANTHER" id="PTHR45858">
    <property type="entry name" value="FERM DOMAIN CONTAINING PROTEIN"/>
    <property type="match status" value="1"/>
</dbReference>
<evidence type="ECO:0000313" key="16">
    <source>
        <dbReference type="Proteomes" id="UP000830375"/>
    </source>
</evidence>
<evidence type="ECO:0000259" key="14">
    <source>
        <dbReference type="PROSITE" id="PS50057"/>
    </source>
</evidence>
<evidence type="ECO:0000259" key="13">
    <source>
        <dbReference type="PROSITE" id="PS50003"/>
    </source>
</evidence>
<feature type="region of interest" description="Disordered" evidence="12">
    <location>
        <begin position="542"/>
        <end position="584"/>
    </location>
</feature>
<dbReference type="InterPro" id="IPR035963">
    <property type="entry name" value="FERM_2"/>
</dbReference>
<dbReference type="InterPro" id="IPR051835">
    <property type="entry name" value="RAC1-GEF"/>
</dbReference>
<dbReference type="InterPro" id="IPR019748">
    <property type="entry name" value="FERM_central"/>
</dbReference>
<organism evidence="15 16">
    <name type="scientific">Labeo rohita</name>
    <name type="common">Indian major carp</name>
    <name type="synonym">Cyprinus rohita</name>
    <dbReference type="NCBI Taxonomy" id="84645"/>
    <lineage>
        <taxon>Eukaryota</taxon>
        <taxon>Metazoa</taxon>
        <taxon>Chordata</taxon>
        <taxon>Craniata</taxon>
        <taxon>Vertebrata</taxon>
        <taxon>Euteleostomi</taxon>
        <taxon>Actinopterygii</taxon>
        <taxon>Neopterygii</taxon>
        <taxon>Teleostei</taxon>
        <taxon>Ostariophysi</taxon>
        <taxon>Cypriniformes</taxon>
        <taxon>Cyprinidae</taxon>
        <taxon>Labeoninae</taxon>
        <taxon>Labeonini</taxon>
        <taxon>Labeo</taxon>
    </lineage>
</organism>
<gene>
    <name evidence="15" type="ORF">H4Q32_007949</name>
</gene>
<dbReference type="CDD" id="cd14473">
    <property type="entry name" value="FERM_B-lobe"/>
    <property type="match status" value="1"/>
</dbReference>
<dbReference type="Gene3D" id="1.20.80.10">
    <property type="match status" value="1"/>
</dbReference>
<evidence type="ECO:0000256" key="10">
    <source>
        <dbReference type="ARBA" id="ARBA00040395"/>
    </source>
</evidence>
<dbReference type="PROSITE" id="PS00660">
    <property type="entry name" value="FERM_1"/>
    <property type="match status" value="1"/>
</dbReference>
<feature type="compositionally biased region" description="Basic and acidic residues" evidence="12">
    <location>
        <begin position="350"/>
        <end position="363"/>
    </location>
</feature>
<dbReference type="InterPro" id="IPR014847">
    <property type="entry name" value="FA"/>
</dbReference>
<dbReference type="SUPFAM" id="SSF47031">
    <property type="entry name" value="Second domain of FERM"/>
    <property type="match status" value="1"/>
</dbReference>
<evidence type="ECO:0000313" key="15">
    <source>
        <dbReference type="EMBL" id="KAI2660395.1"/>
    </source>
</evidence>
<reference evidence="15 16" key="1">
    <citation type="submission" date="2022-01" db="EMBL/GenBank/DDBJ databases">
        <title>A high-quality chromosome-level genome assembly of rohu carp, Labeo rohita.</title>
        <authorList>
            <person name="Arick M.A. II"/>
            <person name="Hsu C.-Y."/>
            <person name="Magbanua Z."/>
            <person name="Pechanova O."/>
            <person name="Grover C."/>
            <person name="Miller E."/>
            <person name="Thrash A."/>
            <person name="Ezzel L."/>
            <person name="Alam S."/>
            <person name="Benzie J."/>
            <person name="Hamilton M."/>
            <person name="Karsi A."/>
            <person name="Lawrence M.L."/>
            <person name="Peterson D.G."/>
        </authorList>
    </citation>
    <scope>NUCLEOTIDE SEQUENCE [LARGE SCALE GENOMIC DNA]</scope>
    <source>
        <strain evidence="16">BAU-BD-2019</strain>
        <tissue evidence="15">Blood</tissue>
    </source>
</reference>
<evidence type="ECO:0000256" key="5">
    <source>
        <dbReference type="ARBA" id="ARBA00022473"/>
    </source>
</evidence>
<dbReference type="SMART" id="SM00295">
    <property type="entry name" value="B41"/>
    <property type="match status" value="1"/>
</dbReference>
<protein>
    <recommendedName>
        <fullName evidence="10">FERM, ARHGEF and pleckstrin domain-containing protein 1</fullName>
    </recommendedName>
    <alternativeName>
        <fullName evidence="11">FERM, RhoGEF and pleckstrin domain-containing protein 1</fullName>
    </alternativeName>
</protein>
<dbReference type="Pfam" id="PF00169">
    <property type="entry name" value="PH"/>
    <property type="match status" value="1"/>
</dbReference>
<feature type="region of interest" description="Disordered" evidence="12">
    <location>
        <begin position="454"/>
        <end position="476"/>
    </location>
</feature>
<evidence type="ECO:0000256" key="6">
    <source>
        <dbReference type="ARBA" id="ARBA00022475"/>
    </source>
</evidence>
<dbReference type="InterPro" id="IPR001849">
    <property type="entry name" value="PH_domain"/>
</dbReference>
<evidence type="ECO:0000256" key="12">
    <source>
        <dbReference type="SAM" id="MobiDB-lite"/>
    </source>
</evidence>
<dbReference type="InterPro" id="IPR011993">
    <property type="entry name" value="PH-like_dom_sf"/>
</dbReference>
<dbReference type="Proteomes" id="UP000830375">
    <property type="component" value="Unassembled WGS sequence"/>
</dbReference>
<name>A0ABQ8MBY2_LABRO</name>
<feature type="compositionally biased region" description="Polar residues" evidence="12">
    <location>
        <begin position="256"/>
        <end position="268"/>
    </location>
</feature>
<dbReference type="SMART" id="SM00233">
    <property type="entry name" value="PH"/>
    <property type="match status" value="2"/>
</dbReference>
<evidence type="ECO:0000256" key="2">
    <source>
        <dbReference type="ARBA" id="ARBA00004413"/>
    </source>
</evidence>
<evidence type="ECO:0000256" key="9">
    <source>
        <dbReference type="ARBA" id="ARBA00034102"/>
    </source>
</evidence>
<dbReference type="SUPFAM" id="SSF48065">
    <property type="entry name" value="DBL homology domain (DH-domain)"/>
    <property type="match status" value="1"/>
</dbReference>
<comment type="caution">
    <text evidence="15">The sequence shown here is derived from an EMBL/GenBank/DDBJ whole genome shotgun (WGS) entry which is preliminary data.</text>
</comment>
<feature type="region of interest" description="Disordered" evidence="12">
    <location>
        <begin position="420"/>
        <end position="440"/>
    </location>
</feature>
<feature type="domain" description="FERM" evidence="14">
    <location>
        <begin position="1"/>
        <end position="234"/>
    </location>
</feature>
<keyword evidence="6" id="KW-1003">Cell membrane</keyword>
<feature type="compositionally biased region" description="Low complexity" evidence="12">
    <location>
        <begin position="543"/>
        <end position="552"/>
    </location>
</feature>
<keyword evidence="6" id="KW-0472">Membrane</keyword>
<comment type="subcellular location">
    <subcellularLocation>
        <location evidence="2">Cell membrane</location>
        <topology evidence="2">Peripheral membrane protein</topology>
        <orientation evidence="2">Cytoplasmic side</orientation>
    </subcellularLocation>
    <subcellularLocation>
        <location evidence="1">Cell projection</location>
        <location evidence="1">Dendrite</location>
    </subcellularLocation>
    <subcellularLocation>
        <location evidence="3">Cell projection</location>
        <location evidence="3">Filopodium</location>
    </subcellularLocation>
    <subcellularLocation>
        <location evidence="4">Cytoplasm</location>
        <location evidence="4">Cytosol</location>
    </subcellularLocation>
    <subcellularLocation>
        <location evidence="9">Synapse</location>
        <location evidence="9">Synaptosome</location>
    </subcellularLocation>
</comment>
<keyword evidence="16" id="KW-1185">Reference proteome</keyword>
<evidence type="ECO:0000256" key="3">
    <source>
        <dbReference type="ARBA" id="ARBA00004486"/>
    </source>
</evidence>
<dbReference type="InterPro" id="IPR035899">
    <property type="entry name" value="DBL_dom_sf"/>
</dbReference>
<feature type="domain" description="PH" evidence="13">
    <location>
        <begin position="806"/>
        <end position="882"/>
    </location>
</feature>
<dbReference type="InterPro" id="IPR019749">
    <property type="entry name" value="Band_41_domain"/>
</dbReference>
<feature type="compositionally biased region" description="Low complexity" evidence="12">
    <location>
        <begin position="375"/>
        <end position="386"/>
    </location>
</feature>
<dbReference type="SUPFAM" id="SSF50729">
    <property type="entry name" value="PH domain-like"/>
    <property type="match status" value="3"/>
</dbReference>
<dbReference type="CDD" id="cd13235">
    <property type="entry name" value="PH2_FARP1-like"/>
    <property type="match status" value="1"/>
</dbReference>
<feature type="region of interest" description="Disordered" evidence="12">
    <location>
        <begin position="903"/>
        <end position="931"/>
    </location>
</feature>
<dbReference type="Pfam" id="PF00373">
    <property type="entry name" value="FERM_M"/>
    <property type="match status" value="1"/>
</dbReference>
<dbReference type="InterPro" id="IPR014352">
    <property type="entry name" value="FERM/acyl-CoA-bd_prot_sf"/>
</dbReference>
<evidence type="ECO:0000256" key="1">
    <source>
        <dbReference type="ARBA" id="ARBA00004279"/>
    </source>
</evidence>
<dbReference type="SMART" id="SM01195">
    <property type="entry name" value="FA"/>
    <property type="match status" value="1"/>
</dbReference>
<evidence type="ECO:0000256" key="11">
    <source>
        <dbReference type="ARBA" id="ARBA00042170"/>
    </source>
</evidence>
<keyword evidence="8" id="KW-0966">Cell projection</keyword>
<proteinExistence type="predicted"/>
<dbReference type="InterPro" id="IPR000299">
    <property type="entry name" value="FERM_domain"/>
</dbReference>
<dbReference type="Pfam" id="PF00621">
    <property type="entry name" value="RhoGEF"/>
    <property type="match status" value="1"/>
</dbReference>
<keyword evidence="7" id="KW-0771">Synaptosome</keyword>
<dbReference type="PANTHER" id="PTHR45858:SF2">
    <property type="entry name" value="FERM, ARHGEF AND PLECKSTRIN DOMAIN-CONTAINING PROTEIN 1"/>
    <property type="match status" value="1"/>
</dbReference>
<sequence length="1071" mass="120843">MVWLDLLKPIRKQITRPKHTVLRFVVKFFPPDHTLLLEELTRYLFALQVRQDLASGRLTCSDASAALLVSHIIQSEIGDFEETQCRQHLLNTNYIPDQMALMDKIMEFHHKHIGQTPAESDYRLLEVACRLEMHDTLEFLMTSRDCCKMFWKICVEYHAFFRLFEEPRPKPKPVLFSRGSSFRFSGRTQKQVMDYVKENEFKKLPFDRKHSRVQYNSGLSPLRSAQHQVPNQAVKQSWEGSFLVSSEDSAVIRPRGNSSSSTQRNGCSDQTYTIQEDNRSPAAKQQPVDRAGLASRAAKGSSSSIPYIDCSDAEFSEQEVRGRVSRSHSHTRDGNSDSAYGTVFGLPRPHQQDRYLGKFRQKESPPLSPVSQAESPAHSYPSPSSPNQSANIFESSFFGGRVRSSLHSTLLEELAAKSSLNHHTGTRSLTSSPAPSSIHRTSSLSYAQYNGHTGRSFSSKAGREERGGLFSSCSPIMNRSANKSQLERNIRASSQPHPPVLSRAERMAMLERRMLANGLTPPGKANLKPSSPHRRFGAVQMIDGSTSSGTDTSDSEEAESTGSCSQSLGFENQAARSSSPLPRNKYSFGSLQLDELDDEGGCVNLSDEEGMQVSVLMIFICACLLFSEVTCALVNGHADDCRGATPSPLISPMLNDTGAIRADDEEDNRRKRTYLKDLELITVVNGQTLHQISTCIHVFMSSHSGRGLSAQLQMISECVFALERACVASHRLEHVCREFELQKVCYVPLNVFLLSPLHRLLHYRQILDRLCKHYQPTQSDYSDCREIENYQKLLELQKDLIGVEHLVFNDVLLYSTRGITSTNQFTVHKQLPLRGMTIRESEDEWGVPHSFTLMVQQQSLVVAAWSESEMEKWMEDLKMAVDMAEESNGLNADLLTASKDAKSSGVSEVESEDDLCGSRTSLPRNGNSSANTFHRGNTTAHVCWHRNTSVSMLDFSIAIENKLSGNLLRKFKNSNGWQKLWVVFTNFTLFFYKTHEDEYPLASLPLLGYSVTHAGESENIHKDHVFKLHFKSHIYYFRTDSEYFFERWMTVIRSATVSASRTRYLNRTEPD</sequence>
<dbReference type="PROSITE" id="PS50003">
    <property type="entry name" value="PH_DOMAIN"/>
    <property type="match status" value="2"/>
</dbReference>
<accession>A0ABQ8MBY2</accession>
<evidence type="ECO:0000256" key="4">
    <source>
        <dbReference type="ARBA" id="ARBA00004514"/>
    </source>
</evidence>
<keyword evidence="7" id="KW-0770">Synapse</keyword>
<feature type="compositionally biased region" description="Polar residues" evidence="12">
    <location>
        <begin position="564"/>
        <end position="581"/>
    </location>
</feature>
<dbReference type="InterPro" id="IPR000219">
    <property type="entry name" value="DH_dom"/>
</dbReference>